<dbReference type="EMBL" id="QROY01000002">
    <property type="protein sequence ID" value="RHL71186.1"/>
    <property type="molecule type" value="Genomic_DNA"/>
</dbReference>
<evidence type="ECO:0000313" key="2">
    <source>
        <dbReference type="Proteomes" id="UP000285201"/>
    </source>
</evidence>
<evidence type="ECO:0000313" key="1">
    <source>
        <dbReference type="EMBL" id="RHL71186.1"/>
    </source>
</evidence>
<reference evidence="1 2" key="1">
    <citation type="submission" date="2018-08" db="EMBL/GenBank/DDBJ databases">
        <title>A genome reference for cultivated species of the human gut microbiota.</title>
        <authorList>
            <person name="Zou Y."/>
            <person name="Xue W."/>
            <person name="Luo G."/>
        </authorList>
    </citation>
    <scope>NUCLEOTIDE SEQUENCE [LARGE SCALE GENOMIC DNA]</scope>
    <source>
        <strain evidence="1 2">AF36-7BH</strain>
    </source>
</reference>
<gene>
    <name evidence="1" type="ORF">DW007_03320</name>
</gene>
<dbReference type="AlphaFoldDB" id="A0A415ME94"/>
<accession>A0A415ME94</accession>
<dbReference type="Proteomes" id="UP000285201">
    <property type="component" value="Unassembled WGS sequence"/>
</dbReference>
<name>A0A415ME94_9FIRM</name>
<protein>
    <submittedName>
        <fullName evidence="1">Uncharacterized protein</fullName>
    </submittedName>
</protein>
<proteinExistence type="predicted"/>
<sequence>MLDTSVKNLMFDLGAGREIYDTDSNRVISKAEASDTIRKACFEYLGLTKDSSNKQIKRALNSERGTQFFEVIEEIIDTQIAHGLSENEFFNNYVESKNMKDGDVNEFWADDEVLLTVSKVSGDSHDFDSRVRVA</sequence>
<organism evidence="1 2">
    <name type="scientific">Lachnospira eligens</name>
    <dbReference type="NCBI Taxonomy" id="39485"/>
    <lineage>
        <taxon>Bacteria</taxon>
        <taxon>Bacillati</taxon>
        <taxon>Bacillota</taxon>
        <taxon>Clostridia</taxon>
        <taxon>Lachnospirales</taxon>
        <taxon>Lachnospiraceae</taxon>
        <taxon>Lachnospira</taxon>
    </lineage>
</organism>
<dbReference type="RefSeq" id="WP_118370016.1">
    <property type="nucleotide sequence ID" value="NZ_QROY01000002.1"/>
</dbReference>
<comment type="caution">
    <text evidence="1">The sequence shown here is derived from an EMBL/GenBank/DDBJ whole genome shotgun (WGS) entry which is preliminary data.</text>
</comment>